<feature type="binding site" evidence="6">
    <location>
        <position position="241"/>
    </location>
    <ligand>
        <name>AMP</name>
        <dbReference type="ChEBI" id="CHEBI:456215"/>
    </ligand>
</feature>
<evidence type="ECO:0000313" key="9">
    <source>
        <dbReference type="Proteomes" id="UP000245539"/>
    </source>
</evidence>
<dbReference type="InterPro" id="IPR000631">
    <property type="entry name" value="CARKD"/>
</dbReference>
<comment type="cofactor">
    <cofactor evidence="6">
        <name>Mg(2+)</name>
        <dbReference type="ChEBI" id="CHEBI:18420"/>
    </cofactor>
</comment>
<dbReference type="InterPro" id="IPR029056">
    <property type="entry name" value="Ribokinase-like"/>
</dbReference>
<evidence type="ECO:0000256" key="1">
    <source>
        <dbReference type="ARBA" id="ARBA00022741"/>
    </source>
</evidence>
<feature type="binding site" evidence="6">
    <location>
        <position position="108"/>
    </location>
    <ligand>
        <name>(6S)-NADPHX</name>
        <dbReference type="ChEBI" id="CHEBI:64076"/>
    </ligand>
</feature>
<feature type="binding site" evidence="6">
    <location>
        <position position="47"/>
    </location>
    <ligand>
        <name>(6S)-NADPHX</name>
        <dbReference type="ChEBI" id="CHEBI:64076"/>
    </ligand>
</feature>
<dbReference type="PANTHER" id="PTHR12592:SF0">
    <property type="entry name" value="ATP-DEPENDENT (S)-NAD(P)H-HYDRATE DEHYDRATASE"/>
    <property type="match status" value="1"/>
</dbReference>
<evidence type="ECO:0000256" key="3">
    <source>
        <dbReference type="ARBA" id="ARBA00022857"/>
    </source>
</evidence>
<feature type="binding site" evidence="6">
    <location>
        <begin position="213"/>
        <end position="217"/>
    </location>
    <ligand>
        <name>AMP</name>
        <dbReference type="ChEBI" id="CHEBI:456215"/>
    </ligand>
</feature>
<dbReference type="Gene3D" id="3.40.1190.20">
    <property type="match status" value="1"/>
</dbReference>
<keyword evidence="2 6" id="KW-0067">ATP-binding</keyword>
<comment type="caution">
    <text evidence="8">The sequence shown here is derived from an EMBL/GenBank/DDBJ whole genome shotgun (WGS) entry which is preliminary data.</text>
</comment>
<dbReference type="GO" id="GO:0046496">
    <property type="term" value="P:nicotinamide nucleotide metabolic process"/>
    <property type="evidence" value="ECO:0007669"/>
    <property type="project" value="UniProtKB-UniRule"/>
</dbReference>
<proteinExistence type="inferred from homology"/>
<feature type="domain" description="YjeF C-terminal" evidence="7">
    <location>
        <begin position="12"/>
        <end position="300"/>
    </location>
</feature>
<dbReference type="InterPro" id="IPR017953">
    <property type="entry name" value="Carbohydrate_kinase_pred_CS"/>
</dbReference>
<organism evidence="8 9">
    <name type="scientific">Leucothrix pacifica</name>
    <dbReference type="NCBI Taxonomy" id="1247513"/>
    <lineage>
        <taxon>Bacteria</taxon>
        <taxon>Pseudomonadati</taxon>
        <taxon>Pseudomonadota</taxon>
        <taxon>Gammaproteobacteria</taxon>
        <taxon>Thiotrichales</taxon>
        <taxon>Thiotrichaceae</taxon>
        <taxon>Leucothrix</taxon>
    </lineage>
</organism>
<feature type="binding site" evidence="6">
    <location>
        <position position="176"/>
    </location>
    <ligand>
        <name>(6S)-NADPHX</name>
        <dbReference type="ChEBI" id="CHEBI:64076"/>
    </ligand>
</feature>
<dbReference type="GO" id="GO:0052855">
    <property type="term" value="F:ADP-dependent NAD(P)H-hydrate dehydratase activity"/>
    <property type="evidence" value="ECO:0007669"/>
    <property type="project" value="UniProtKB-UniRule"/>
</dbReference>
<dbReference type="GO" id="GO:0052856">
    <property type="term" value="F:NAD(P)HX epimerase activity"/>
    <property type="evidence" value="ECO:0007669"/>
    <property type="project" value="TreeGrafter"/>
</dbReference>
<evidence type="ECO:0000256" key="6">
    <source>
        <dbReference type="HAMAP-Rule" id="MF_01965"/>
    </source>
</evidence>
<dbReference type="HAMAP" id="MF_01965">
    <property type="entry name" value="NADHX_dehydratase"/>
    <property type="match status" value="1"/>
</dbReference>
<keyword evidence="4 6" id="KW-0520">NAD</keyword>
<comment type="catalytic activity">
    <reaction evidence="6">
        <text>(6S)-NADHX + ADP = AMP + phosphate + NADH + H(+)</text>
        <dbReference type="Rhea" id="RHEA:32223"/>
        <dbReference type="ChEBI" id="CHEBI:15378"/>
        <dbReference type="ChEBI" id="CHEBI:43474"/>
        <dbReference type="ChEBI" id="CHEBI:57945"/>
        <dbReference type="ChEBI" id="CHEBI:64074"/>
        <dbReference type="ChEBI" id="CHEBI:456215"/>
        <dbReference type="ChEBI" id="CHEBI:456216"/>
        <dbReference type="EC" id="4.2.1.136"/>
    </reaction>
</comment>
<dbReference type="OrthoDB" id="9806925at2"/>
<gene>
    <name evidence="6" type="primary">nnrD</name>
    <name evidence="8" type="ORF">DKW60_10550</name>
</gene>
<keyword evidence="1 6" id="KW-0547">Nucleotide-binding</keyword>
<dbReference type="NCBIfam" id="TIGR00196">
    <property type="entry name" value="yjeF_cterm"/>
    <property type="match status" value="1"/>
</dbReference>
<comment type="function">
    <text evidence="6">Catalyzes the dehydration of the S-form of NAD(P)HX at the expense of ADP, which is converted to AMP. Together with NAD(P)HX epimerase, which catalyzes the epimerization of the S- and R-forms, the enzyme allows the repair of both epimers of NAD(P)HX, a damaged form of NAD(P)H that is a result of enzymatic or heat-dependent hydration.</text>
</comment>
<evidence type="ECO:0000259" key="7">
    <source>
        <dbReference type="PROSITE" id="PS51383"/>
    </source>
</evidence>
<feature type="binding site" evidence="6">
    <location>
        <position position="242"/>
    </location>
    <ligand>
        <name>(6S)-NADPHX</name>
        <dbReference type="ChEBI" id="CHEBI:64076"/>
    </ligand>
</feature>
<evidence type="ECO:0000256" key="2">
    <source>
        <dbReference type="ARBA" id="ARBA00022840"/>
    </source>
</evidence>
<comment type="catalytic activity">
    <reaction evidence="6">
        <text>(6S)-NADPHX + ADP = AMP + phosphate + NADPH + H(+)</text>
        <dbReference type="Rhea" id="RHEA:32235"/>
        <dbReference type="ChEBI" id="CHEBI:15378"/>
        <dbReference type="ChEBI" id="CHEBI:43474"/>
        <dbReference type="ChEBI" id="CHEBI:57783"/>
        <dbReference type="ChEBI" id="CHEBI:64076"/>
        <dbReference type="ChEBI" id="CHEBI:456215"/>
        <dbReference type="ChEBI" id="CHEBI:456216"/>
        <dbReference type="EC" id="4.2.1.136"/>
    </reaction>
</comment>
<dbReference type="CDD" id="cd01171">
    <property type="entry name" value="YXKO-related"/>
    <property type="match status" value="1"/>
</dbReference>
<comment type="similarity">
    <text evidence="6">Belongs to the NnrD/CARKD family.</text>
</comment>
<evidence type="ECO:0000256" key="5">
    <source>
        <dbReference type="ARBA" id="ARBA00023239"/>
    </source>
</evidence>
<accession>A0A317CM46</accession>
<dbReference type="Pfam" id="PF01256">
    <property type="entry name" value="Carb_kinase"/>
    <property type="match status" value="1"/>
</dbReference>
<dbReference type="PROSITE" id="PS01049">
    <property type="entry name" value="YJEF_C_1"/>
    <property type="match status" value="1"/>
</dbReference>
<keyword evidence="3 6" id="KW-0521">NADP</keyword>
<dbReference type="EMBL" id="QGKM01000026">
    <property type="protein sequence ID" value="PWQ97392.1"/>
    <property type="molecule type" value="Genomic_DNA"/>
</dbReference>
<dbReference type="Proteomes" id="UP000245539">
    <property type="component" value="Unassembled WGS sequence"/>
</dbReference>
<sequence length="300" mass="31512">MKTQTSLALPIDQRKLRLALRPRARDAHKGDFGHALIVGGDKGMAGAALMAGEACARTGAGKVSIATRSEHIPAFIARTPELMARSVESADDLMPLLTMATVVVIGPGLGQTDWSKAMLGAVLATDLPLVVDADALNLLALMCYRDNNDTAQAAKEALAGDACVQLQRDNWILTPHPGEASRLLNTSTRQIAEDRLQHAQDLQQRFQGVAVLKGKGSLIATPEAIYQCRRGNAGMASGGMGDVLSGIIGGLLAQGFSVNDAACFGVELHAHAADIAAKRDGERGLLATDLLSPLRTLLNP</sequence>
<reference evidence="8 9" key="1">
    <citation type="submission" date="2018-05" db="EMBL/GenBank/DDBJ databases">
        <title>Leucothrix arctica sp. nov., isolated from Arctic seawater.</title>
        <authorList>
            <person name="Choi A."/>
            <person name="Baek K."/>
        </authorList>
    </citation>
    <scope>NUCLEOTIDE SEQUENCE [LARGE SCALE GENOMIC DNA]</scope>
    <source>
        <strain evidence="8 9">JCM 18388</strain>
    </source>
</reference>
<dbReference type="PANTHER" id="PTHR12592">
    <property type="entry name" value="ATP-DEPENDENT (S)-NAD(P)H-HYDRATE DEHYDRATASE FAMILY MEMBER"/>
    <property type="match status" value="1"/>
</dbReference>
<dbReference type="EC" id="4.2.1.136" evidence="6"/>
<dbReference type="SUPFAM" id="SSF53613">
    <property type="entry name" value="Ribokinase-like"/>
    <property type="match status" value="1"/>
</dbReference>
<dbReference type="GO" id="GO:0110051">
    <property type="term" value="P:metabolite repair"/>
    <property type="evidence" value="ECO:0007669"/>
    <property type="project" value="TreeGrafter"/>
</dbReference>
<dbReference type="RefSeq" id="WP_109837621.1">
    <property type="nucleotide sequence ID" value="NZ_QGKM01000026.1"/>
</dbReference>
<evidence type="ECO:0000256" key="4">
    <source>
        <dbReference type="ARBA" id="ARBA00023027"/>
    </source>
</evidence>
<keyword evidence="5 6" id="KW-0456">Lyase</keyword>
<dbReference type="GO" id="GO:0005524">
    <property type="term" value="F:ATP binding"/>
    <property type="evidence" value="ECO:0007669"/>
    <property type="project" value="UniProtKB-KW"/>
</dbReference>
<evidence type="ECO:0000313" key="8">
    <source>
        <dbReference type="EMBL" id="PWQ97392.1"/>
    </source>
</evidence>
<name>A0A317CM46_9GAMM</name>
<protein>
    <recommendedName>
        <fullName evidence="6">ADP-dependent (S)-NAD(P)H-hydrate dehydratase</fullName>
        <ecNumber evidence="6">4.2.1.136</ecNumber>
    </recommendedName>
    <alternativeName>
        <fullName evidence="6">ADP-dependent NAD(P)HX dehydratase</fullName>
    </alternativeName>
</protein>
<dbReference type="AlphaFoldDB" id="A0A317CM46"/>
<dbReference type="PROSITE" id="PS01050">
    <property type="entry name" value="YJEF_C_2"/>
    <property type="match status" value="1"/>
</dbReference>
<keyword evidence="9" id="KW-1185">Reference proteome</keyword>
<dbReference type="PROSITE" id="PS51383">
    <property type="entry name" value="YJEF_C_3"/>
    <property type="match status" value="1"/>
</dbReference>
<comment type="subunit">
    <text evidence="6">Homotetramer.</text>
</comment>